<evidence type="ECO:0000256" key="2">
    <source>
        <dbReference type="ARBA" id="ARBA00004728"/>
    </source>
</evidence>
<name>A0A401G064_9BACT</name>
<keyword evidence="12" id="KW-1185">Reference proteome</keyword>
<dbReference type="Pfam" id="PF01553">
    <property type="entry name" value="Acyltransferase"/>
    <property type="match status" value="1"/>
</dbReference>
<reference evidence="12" key="2">
    <citation type="submission" date="2019-01" db="EMBL/GenBank/DDBJ databases">
        <title>Genome sequence of Desulfonema ishimotonii strain Tokyo 01.</title>
        <authorList>
            <person name="Fukui M."/>
        </authorList>
    </citation>
    <scope>NUCLEOTIDE SEQUENCE [LARGE SCALE GENOMIC DNA]</scope>
    <source>
        <strain evidence="12">Tokyo 01</strain>
    </source>
</reference>
<gene>
    <name evidence="11" type="ORF">DENIS_3559</name>
</gene>
<evidence type="ECO:0000313" key="11">
    <source>
        <dbReference type="EMBL" id="GBC62587.1"/>
    </source>
</evidence>
<comment type="pathway">
    <text evidence="2">Phospholipid metabolism; CDP-diacylglycerol biosynthesis; CDP-diacylglycerol from sn-glycerol 3-phosphate: step 2/3.</text>
</comment>
<dbReference type="GO" id="GO:0016024">
    <property type="term" value="P:CDP-diacylglycerol biosynthetic process"/>
    <property type="evidence" value="ECO:0007669"/>
    <property type="project" value="UniProtKB-UniPathway"/>
</dbReference>
<evidence type="ECO:0000256" key="4">
    <source>
        <dbReference type="ARBA" id="ARBA00008655"/>
    </source>
</evidence>
<dbReference type="InterPro" id="IPR002123">
    <property type="entry name" value="Plipid/glycerol_acylTrfase"/>
</dbReference>
<evidence type="ECO:0000256" key="8">
    <source>
        <dbReference type="ARBA" id="ARBA00023315"/>
    </source>
</evidence>
<evidence type="ECO:0000256" key="7">
    <source>
        <dbReference type="ARBA" id="ARBA00022679"/>
    </source>
</evidence>
<keyword evidence="8 9" id="KW-0012">Acyltransferase</keyword>
<dbReference type="EC" id="2.3.1.51" evidence="5 9"/>
<evidence type="ECO:0000256" key="5">
    <source>
        <dbReference type="ARBA" id="ARBA00013211"/>
    </source>
</evidence>
<evidence type="ECO:0000256" key="1">
    <source>
        <dbReference type="ARBA" id="ARBA00001141"/>
    </source>
</evidence>
<keyword evidence="9" id="KW-0443">Lipid metabolism</keyword>
<keyword evidence="9" id="KW-1208">Phospholipid metabolism</keyword>
<comment type="domain">
    <text evidence="9">The HXXXXD motif is essential for acyltransferase activity and may constitute the binding site for the phosphate moiety of the glycerol-3-phosphate.</text>
</comment>
<keyword evidence="9" id="KW-0444">Lipid biosynthesis</keyword>
<comment type="catalytic activity">
    <reaction evidence="1 9">
        <text>a 1-acyl-sn-glycero-3-phosphate + an acyl-CoA = a 1,2-diacyl-sn-glycero-3-phosphate + CoA</text>
        <dbReference type="Rhea" id="RHEA:19709"/>
        <dbReference type="ChEBI" id="CHEBI:57287"/>
        <dbReference type="ChEBI" id="CHEBI:57970"/>
        <dbReference type="ChEBI" id="CHEBI:58342"/>
        <dbReference type="ChEBI" id="CHEBI:58608"/>
        <dbReference type="EC" id="2.3.1.51"/>
    </reaction>
</comment>
<dbReference type="InterPro" id="IPR004552">
    <property type="entry name" value="AGP_acyltrans"/>
</dbReference>
<evidence type="ECO:0000256" key="6">
    <source>
        <dbReference type="ARBA" id="ARBA00016139"/>
    </source>
</evidence>
<evidence type="ECO:0000259" key="10">
    <source>
        <dbReference type="SMART" id="SM00563"/>
    </source>
</evidence>
<comment type="caution">
    <text evidence="11">The sequence shown here is derived from an EMBL/GenBank/DDBJ whole genome shotgun (WGS) entry which is preliminary data.</text>
</comment>
<sequence length="244" mass="27299">MKKALRLLYQPYKFLFFLPFLVLSTVVFGAGAVLLCSIFDPRIPSYLCGSVWAKLNALMTPMLLKVTGRKNIDQKQSYVIVSNHQSQYDILALYGWMGVDFKWVMKQELRKIPALGIACEKLGHIYIDRSAPQAAISSIQAARQKVVNGTSVIFFPEGTRSRSGKIAPFKKGAFKMALDLQIPILPVTICGTRKILPPDTIDIFPGKTGLIIHKPVAIDGYDDDNITELMDRVRDIIRAPLNRC</sequence>
<evidence type="ECO:0000256" key="9">
    <source>
        <dbReference type="RuleBase" id="RU361267"/>
    </source>
</evidence>
<reference evidence="12" key="1">
    <citation type="submission" date="2017-11" db="EMBL/GenBank/DDBJ databases">
        <authorList>
            <person name="Watanabe M."/>
            <person name="Kojima H."/>
        </authorList>
    </citation>
    <scope>NUCLEOTIDE SEQUENCE [LARGE SCALE GENOMIC DNA]</scope>
    <source>
        <strain evidence="12">Tokyo 01</strain>
    </source>
</reference>
<comment type="pathway">
    <text evidence="3">Lipid metabolism.</text>
</comment>
<dbReference type="GO" id="GO:0003841">
    <property type="term" value="F:1-acylglycerol-3-phosphate O-acyltransferase activity"/>
    <property type="evidence" value="ECO:0007669"/>
    <property type="project" value="UniProtKB-UniRule"/>
</dbReference>
<dbReference type="PANTHER" id="PTHR10434:SF66">
    <property type="entry name" value="PHOSPHOLIPID_GLYCEROL ACYLTRANSFERASE DOMAIN-CONTAINING PROTEIN"/>
    <property type="match status" value="1"/>
</dbReference>
<dbReference type="Proteomes" id="UP000288096">
    <property type="component" value="Unassembled WGS sequence"/>
</dbReference>
<dbReference type="CDD" id="cd07989">
    <property type="entry name" value="LPLAT_AGPAT-like"/>
    <property type="match status" value="1"/>
</dbReference>
<dbReference type="OrthoDB" id="9809618at2"/>
<accession>A0A401G064</accession>
<dbReference type="GO" id="GO:0006654">
    <property type="term" value="P:phosphatidic acid biosynthetic process"/>
    <property type="evidence" value="ECO:0007669"/>
    <property type="project" value="TreeGrafter"/>
</dbReference>
<comment type="similarity">
    <text evidence="4 9">Belongs to the 1-acyl-sn-glycerol-3-phosphate acyltransferase family.</text>
</comment>
<proteinExistence type="inferred from homology"/>
<evidence type="ECO:0000313" key="12">
    <source>
        <dbReference type="Proteomes" id="UP000288096"/>
    </source>
</evidence>
<feature type="domain" description="Phospholipid/glycerol acyltransferase" evidence="10">
    <location>
        <begin position="78"/>
        <end position="192"/>
    </location>
</feature>
<dbReference type="SUPFAM" id="SSF69593">
    <property type="entry name" value="Glycerol-3-phosphate (1)-acyltransferase"/>
    <property type="match status" value="1"/>
</dbReference>
<protein>
    <recommendedName>
        <fullName evidence="6 9">1-acyl-sn-glycerol-3-phosphate acyltransferase</fullName>
        <ecNumber evidence="5 9">2.3.1.51</ecNumber>
    </recommendedName>
</protein>
<organism evidence="11 12">
    <name type="scientific">Desulfonema ishimotonii</name>
    <dbReference type="NCBI Taxonomy" id="45657"/>
    <lineage>
        <taxon>Bacteria</taxon>
        <taxon>Pseudomonadati</taxon>
        <taxon>Thermodesulfobacteriota</taxon>
        <taxon>Desulfobacteria</taxon>
        <taxon>Desulfobacterales</taxon>
        <taxon>Desulfococcaceae</taxon>
        <taxon>Desulfonema</taxon>
    </lineage>
</organism>
<dbReference type="GO" id="GO:0016020">
    <property type="term" value="C:membrane"/>
    <property type="evidence" value="ECO:0007669"/>
    <property type="project" value="InterPro"/>
</dbReference>
<keyword evidence="9" id="KW-0594">Phospholipid biosynthesis</keyword>
<keyword evidence="7 9" id="KW-0808">Transferase</keyword>
<dbReference type="SMART" id="SM00563">
    <property type="entry name" value="PlsC"/>
    <property type="match status" value="1"/>
</dbReference>
<dbReference type="EMBL" id="BEXT01000001">
    <property type="protein sequence ID" value="GBC62587.1"/>
    <property type="molecule type" value="Genomic_DNA"/>
</dbReference>
<dbReference type="AlphaFoldDB" id="A0A401G064"/>
<dbReference type="RefSeq" id="WP_124329749.1">
    <property type="nucleotide sequence ID" value="NZ_BEXT01000001.1"/>
</dbReference>
<evidence type="ECO:0000256" key="3">
    <source>
        <dbReference type="ARBA" id="ARBA00005189"/>
    </source>
</evidence>
<dbReference type="PANTHER" id="PTHR10434">
    <property type="entry name" value="1-ACYL-SN-GLYCEROL-3-PHOSPHATE ACYLTRANSFERASE"/>
    <property type="match status" value="1"/>
</dbReference>
<dbReference type="NCBIfam" id="TIGR00530">
    <property type="entry name" value="AGP_acyltrn"/>
    <property type="match status" value="1"/>
</dbReference>
<dbReference type="UniPathway" id="UPA00557">
    <property type="reaction ID" value="UER00613"/>
</dbReference>